<dbReference type="PANTHER" id="PTHR35530">
    <property type="entry name" value="TAUTOMERASE-RELATED"/>
    <property type="match status" value="1"/>
</dbReference>
<dbReference type="PANTHER" id="PTHR35530:SF1">
    <property type="entry name" value="2-HYDROXYMUCONATE TAUTOMERASE"/>
    <property type="match status" value="1"/>
</dbReference>
<protein>
    <submittedName>
        <fullName evidence="4">Tautomerase family protein</fullName>
    </submittedName>
</protein>
<dbReference type="Proteomes" id="UP000630528">
    <property type="component" value="Unassembled WGS sequence"/>
</dbReference>
<accession>A0A934TX76</accession>
<feature type="domain" description="4-oxalocrotonate tautomerase-like" evidence="3">
    <location>
        <begin position="2"/>
        <end position="57"/>
    </location>
</feature>
<dbReference type="AlphaFoldDB" id="A0A934TX76"/>
<dbReference type="InterPro" id="IPR014347">
    <property type="entry name" value="Tautomerase/MIF_sf"/>
</dbReference>
<evidence type="ECO:0000256" key="1">
    <source>
        <dbReference type="ARBA" id="ARBA00006723"/>
    </source>
</evidence>
<dbReference type="Gene3D" id="3.30.429.10">
    <property type="entry name" value="Macrophage Migration Inhibitory Factor"/>
    <property type="match status" value="2"/>
</dbReference>
<evidence type="ECO:0000313" key="5">
    <source>
        <dbReference type="Proteomes" id="UP000630528"/>
    </source>
</evidence>
<dbReference type="InterPro" id="IPR004370">
    <property type="entry name" value="4-OT-like_dom"/>
</dbReference>
<name>A0A934TX76_9BURK</name>
<dbReference type="EMBL" id="JAEPWM010000018">
    <property type="protein sequence ID" value="MBK6009329.1"/>
    <property type="molecule type" value="Genomic_DNA"/>
</dbReference>
<proteinExistence type="inferred from homology"/>
<comment type="caution">
    <text evidence="4">The sequence shown here is derived from an EMBL/GenBank/DDBJ whole genome shotgun (WGS) entry which is preliminary data.</text>
</comment>
<dbReference type="Pfam" id="PF01361">
    <property type="entry name" value="Tautomerase"/>
    <property type="match status" value="2"/>
</dbReference>
<evidence type="ECO:0000313" key="4">
    <source>
        <dbReference type="EMBL" id="MBK6009329.1"/>
    </source>
</evidence>
<dbReference type="SUPFAM" id="SSF55331">
    <property type="entry name" value="Tautomerase/MIF"/>
    <property type="match status" value="1"/>
</dbReference>
<evidence type="ECO:0000256" key="2">
    <source>
        <dbReference type="ARBA" id="ARBA00023235"/>
    </source>
</evidence>
<organism evidence="4 5">
    <name type="scientific">Ramlibacter ginsenosidimutans</name>
    <dbReference type="NCBI Taxonomy" id="502333"/>
    <lineage>
        <taxon>Bacteria</taxon>
        <taxon>Pseudomonadati</taxon>
        <taxon>Pseudomonadota</taxon>
        <taxon>Betaproteobacteria</taxon>
        <taxon>Burkholderiales</taxon>
        <taxon>Comamonadaceae</taxon>
        <taxon>Ramlibacter</taxon>
    </lineage>
</organism>
<comment type="similarity">
    <text evidence="1">Belongs to the 4-oxalocrotonate tautomerase family.</text>
</comment>
<keyword evidence="5" id="KW-1185">Reference proteome</keyword>
<gene>
    <name evidence="4" type="ORF">JJB11_24790</name>
</gene>
<evidence type="ECO:0000259" key="3">
    <source>
        <dbReference type="Pfam" id="PF01361"/>
    </source>
</evidence>
<reference evidence="4" key="1">
    <citation type="journal article" date="2012" name="J. Microbiol. Biotechnol.">
        <title>Ramlibacter ginsenosidimutans sp. nov., with ginsenoside-converting activity.</title>
        <authorList>
            <person name="Wang L."/>
            <person name="An D.S."/>
            <person name="Kim S.G."/>
            <person name="Jin F.X."/>
            <person name="Kim S.C."/>
            <person name="Lee S.T."/>
            <person name="Im W.T."/>
        </authorList>
    </citation>
    <scope>NUCLEOTIDE SEQUENCE</scope>
    <source>
        <strain evidence="4">KACC 17527</strain>
    </source>
</reference>
<sequence>MPTLQLKLTPPQAAERLQVLARRLTDLSTQVLGKRREVTAVVIEELWPGRWFVGGRNPGRATALLEIRVTEGTNSAEEKEAFIAAAYEELAQQLGPLEEASYVVVQEVAATDWGWGGRTQAERRTKTPVL</sequence>
<dbReference type="GO" id="GO:0016853">
    <property type="term" value="F:isomerase activity"/>
    <property type="evidence" value="ECO:0007669"/>
    <property type="project" value="UniProtKB-KW"/>
</dbReference>
<keyword evidence="2" id="KW-0413">Isomerase</keyword>
<reference evidence="4" key="2">
    <citation type="submission" date="2021-01" db="EMBL/GenBank/DDBJ databases">
        <authorList>
            <person name="Kang M."/>
        </authorList>
    </citation>
    <scope>NUCLEOTIDE SEQUENCE</scope>
    <source>
        <strain evidence="4">KACC 17527</strain>
    </source>
</reference>
<dbReference type="RefSeq" id="WP_201177845.1">
    <property type="nucleotide sequence ID" value="NZ_JAEPWM010000018.1"/>
</dbReference>
<feature type="domain" description="4-oxalocrotonate tautomerase-like" evidence="3">
    <location>
        <begin position="65"/>
        <end position="118"/>
    </location>
</feature>